<reference evidence="3" key="1">
    <citation type="submission" date="2024-02" db="UniProtKB">
        <authorList>
            <consortium name="WormBaseParasite"/>
        </authorList>
    </citation>
    <scope>IDENTIFICATION</scope>
</reference>
<dbReference type="SUPFAM" id="SSF81321">
    <property type="entry name" value="Family A G protein-coupled receptor-like"/>
    <property type="match status" value="1"/>
</dbReference>
<feature type="transmembrane region" description="Helical" evidence="1">
    <location>
        <begin position="140"/>
        <end position="163"/>
    </location>
</feature>
<name>A0AAF3EK87_9BILA</name>
<keyword evidence="1" id="KW-0472">Membrane</keyword>
<evidence type="ECO:0008006" key="4">
    <source>
        <dbReference type="Google" id="ProtNLM"/>
    </source>
</evidence>
<dbReference type="Proteomes" id="UP000887575">
    <property type="component" value="Unassembled WGS sequence"/>
</dbReference>
<evidence type="ECO:0000256" key="1">
    <source>
        <dbReference type="SAM" id="Phobius"/>
    </source>
</evidence>
<keyword evidence="1" id="KW-0812">Transmembrane</keyword>
<proteinExistence type="predicted"/>
<accession>A0AAF3EK87</accession>
<dbReference type="AlphaFoldDB" id="A0AAF3EK87"/>
<keyword evidence="1" id="KW-1133">Transmembrane helix</keyword>
<organism evidence="2 3">
    <name type="scientific">Mesorhabditis belari</name>
    <dbReference type="NCBI Taxonomy" id="2138241"/>
    <lineage>
        <taxon>Eukaryota</taxon>
        <taxon>Metazoa</taxon>
        <taxon>Ecdysozoa</taxon>
        <taxon>Nematoda</taxon>
        <taxon>Chromadorea</taxon>
        <taxon>Rhabditida</taxon>
        <taxon>Rhabditina</taxon>
        <taxon>Rhabditomorpha</taxon>
        <taxon>Rhabditoidea</taxon>
        <taxon>Rhabditidae</taxon>
        <taxon>Mesorhabditinae</taxon>
        <taxon>Mesorhabditis</taxon>
    </lineage>
</organism>
<protein>
    <recommendedName>
        <fullName evidence="4">G protein-coupled receptor</fullName>
    </recommendedName>
</protein>
<evidence type="ECO:0000313" key="3">
    <source>
        <dbReference type="WBParaSite" id="MBELARI_LOCUS14422"/>
    </source>
</evidence>
<feature type="transmembrane region" description="Helical" evidence="1">
    <location>
        <begin position="226"/>
        <end position="244"/>
    </location>
</feature>
<keyword evidence="2" id="KW-1185">Reference proteome</keyword>
<feature type="transmembrane region" description="Helical" evidence="1">
    <location>
        <begin position="184"/>
        <end position="206"/>
    </location>
</feature>
<dbReference type="Pfam" id="PF10318">
    <property type="entry name" value="7TM_GPCR_Srh"/>
    <property type="match status" value="1"/>
</dbReference>
<feature type="transmembrane region" description="Helical" evidence="1">
    <location>
        <begin position="57"/>
        <end position="83"/>
    </location>
</feature>
<feature type="transmembrane region" description="Helical" evidence="1">
    <location>
        <begin position="7"/>
        <end position="25"/>
    </location>
</feature>
<sequence length="277" mass="31332">MKTQSKYIAYANLGAVALDLGHGLLSPVKPIVNENGLPFFQYVGLLSLWNVDVRVQATILLVIAWHMGFALHGLFIGALFRILSNGCSKRLVTKGIAVISLMNGIAITAYSINFFLCGNEAEYSVNSTSRSIFVKTRTPINVSFILCFGIPFLCLLALFCVMWRHLSSFQIETLSRTCIRRQKMLFANSFIQFLVPLLFFASPTAARLIVNRLGSSQSEAVMDFSSFIRTFYGSVFTLITILLYRPYRKYFTDRFRYRKRSEQTEAKKLTESFPLAS</sequence>
<feature type="transmembrane region" description="Helical" evidence="1">
    <location>
        <begin position="95"/>
        <end position="116"/>
    </location>
</feature>
<dbReference type="WBParaSite" id="MBELARI_LOCUS14422">
    <property type="protein sequence ID" value="MBELARI_LOCUS14422"/>
    <property type="gene ID" value="MBELARI_LOCUS14422"/>
</dbReference>
<dbReference type="InterPro" id="IPR019422">
    <property type="entry name" value="7TM_GPCR_serpentine_rcpt_Srh"/>
</dbReference>
<evidence type="ECO:0000313" key="2">
    <source>
        <dbReference type="Proteomes" id="UP000887575"/>
    </source>
</evidence>